<accession>A0A9D4V2F1</accession>
<protein>
    <submittedName>
        <fullName evidence="1">Uncharacterized protein</fullName>
    </submittedName>
</protein>
<name>A0A9D4V2F1_ADICA</name>
<dbReference type="Proteomes" id="UP000886520">
    <property type="component" value="Chromosome 6"/>
</dbReference>
<proteinExistence type="predicted"/>
<reference evidence="1" key="1">
    <citation type="submission" date="2021-01" db="EMBL/GenBank/DDBJ databases">
        <title>Adiantum capillus-veneris genome.</title>
        <authorList>
            <person name="Fang Y."/>
            <person name="Liao Q."/>
        </authorList>
    </citation>
    <scope>NUCLEOTIDE SEQUENCE</scope>
    <source>
        <strain evidence="1">H3</strain>
        <tissue evidence="1">Leaf</tissue>
    </source>
</reference>
<evidence type="ECO:0000313" key="1">
    <source>
        <dbReference type="EMBL" id="KAI5078540.1"/>
    </source>
</evidence>
<keyword evidence="2" id="KW-1185">Reference proteome</keyword>
<dbReference type="EMBL" id="JABFUD020000006">
    <property type="protein sequence ID" value="KAI5078540.1"/>
    <property type="molecule type" value="Genomic_DNA"/>
</dbReference>
<organism evidence="1 2">
    <name type="scientific">Adiantum capillus-veneris</name>
    <name type="common">Maidenhair fern</name>
    <dbReference type="NCBI Taxonomy" id="13818"/>
    <lineage>
        <taxon>Eukaryota</taxon>
        <taxon>Viridiplantae</taxon>
        <taxon>Streptophyta</taxon>
        <taxon>Embryophyta</taxon>
        <taxon>Tracheophyta</taxon>
        <taxon>Polypodiopsida</taxon>
        <taxon>Polypodiidae</taxon>
        <taxon>Polypodiales</taxon>
        <taxon>Pteridineae</taxon>
        <taxon>Pteridaceae</taxon>
        <taxon>Vittarioideae</taxon>
        <taxon>Adiantum</taxon>
    </lineage>
</organism>
<gene>
    <name evidence="1" type="ORF">GOP47_0006211</name>
</gene>
<evidence type="ECO:0000313" key="2">
    <source>
        <dbReference type="Proteomes" id="UP000886520"/>
    </source>
</evidence>
<dbReference type="AlphaFoldDB" id="A0A9D4V2F1"/>
<sequence length="71" mass="8485">MECVHLLDCTRDKKKKGILYKRYALLTSSHKPFWCSVHRNDCKLVTVDMGFVLYLHCIYQAPKVELLYEYE</sequence>
<comment type="caution">
    <text evidence="1">The sequence shown here is derived from an EMBL/GenBank/DDBJ whole genome shotgun (WGS) entry which is preliminary data.</text>
</comment>